<name>A0AAN9MVE7_CANGL</name>
<sequence>MLGVDPEVAVEEKPRRSYKEFWNNVLAWVRWEGVCKSCDNDGLEDRYGDGTLEEENDTRHVSLSIRWNLTPRDRFNSGLKRKIWEDRGKPLCML</sequence>
<evidence type="ECO:0000313" key="2">
    <source>
        <dbReference type="Proteomes" id="UP001367508"/>
    </source>
</evidence>
<proteinExistence type="predicted"/>
<organism evidence="1 2">
    <name type="scientific">Canavalia gladiata</name>
    <name type="common">Sword bean</name>
    <name type="synonym">Dolichos gladiatus</name>
    <dbReference type="NCBI Taxonomy" id="3824"/>
    <lineage>
        <taxon>Eukaryota</taxon>
        <taxon>Viridiplantae</taxon>
        <taxon>Streptophyta</taxon>
        <taxon>Embryophyta</taxon>
        <taxon>Tracheophyta</taxon>
        <taxon>Spermatophyta</taxon>
        <taxon>Magnoliopsida</taxon>
        <taxon>eudicotyledons</taxon>
        <taxon>Gunneridae</taxon>
        <taxon>Pentapetalae</taxon>
        <taxon>rosids</taxon>
        <taxon>fabids</taxon>
        <taxon>Fabales</taxon>
        <taxon>Fabaceae</taxon>
        <taxon>Papilionoideae</taxon>
        <taxon>50 kb inversion clade</taxon>
        <taxon>NPAAA clade</taxon>
        <taxon>indigoferoid/millettioid clade</taxon>
        <taxon>Phaseoleae</taxon>
        <taxon>Canavalia</taxon>
    </lineage>
</organism>
<evidence type="ECO:0000313" key="1">
    <source>
        <dbReference type="EMBL" id="KAK7360626.1"/>
    </source>
</evidence>
<dbReference type="Proteomes" id="UP001367508">
    <property type="component" value="Unassembled WGS sequence"/>
</dbReference>
<accession>A0AAN9MVE7</accession>
<keyword evidence="2" id="KW-1185">Reference proteome</keyword>
<dbReference type="EMBL" id="JAYMYQ010000001">
    <property type="protein sequence ID" value="KAK7360626.1"/>
    <property type="molecule type" value="Genomic_DNA"/>
</dbReference>
<protein>
    <submittedName>
        <fullName evidence="1">Uncharacterized protein</fullName>
    </submittedName>
</protein>
<gene>
    <name evidence="1" type="ORF">VNO77_02634</name>
</gene>
<reference evidence="1 2" key="1">
    <citation type="submission" date="2024-01" db="EMBL/GenBank/DDBJ databases">
        <title>The genomes of 5 underutilized Papilionoideae crops provide insights into root nodulation and disease resistanc.</title>
        <authorList>
            <person name="Jiang F."/>
        </authorList>
    </citation>
    <scope>NUCLEOTIDE SEQUENCE [LARGE SCALE GENOMIC DNA]</scope>
    <source>
        <strain evidence="1">LVBAO_FW01</strain>
        <tissue evidence="1">Leaves</tissue>
    </source>
</reference>
<dbReference type="AlphaFoldDB" id="A0AAN9MVE7"/>
<comment type="caution">
    <text evidence="1">The sequence shown here is derived from an EMBL/GenBank/DDBJ whole genome shotgun (WGS) entry which is preliminary data.</text>
</comment>